<gene>
    <name evidence="1" type="ORF">HLB40_25295</name>
</gene>
<dbReference type="EMBL" id="CP061079">
    <property type="protein sequence ID" value="QNR46942.1"/>
    <property type="molecule type" value="Genomic_DNA"/>
</dbReference>
<dbReference type="InterPro" id="IPR001387">
    <property type="entry name" value="Cro/C1-type_HTH"/>
</dbReference>
<dbReference type="AlphaFoldDB" id="A0AAP9VT36"/>
<dbReference type="InterPro" id="IPR010982">
    <property type="entry name" value="Lambda_DNA-bd_dom_sf"/>
</dbReference>
<sequence>MQYNASSTTLILLTLREIRLENNTHPGLIADCVGITPSAWAKIESGDSPLTLEILGDSCRALSVLPSFVFGLAERLAQVFKNYGWYFQHPRLGKEDDLLPLVKSYFASAGYDSLRSRPLDRVSVSALAMQSPNYWPIPTIVYYCCKQDFKAWVDSGAPIGSMPQTGEVPIFSLDTTASAGTLI</sequence>
<organism evidence="1 2">
    <name type="scientific">Pseudomonas chlororaphis</name>
    <dbReference type="NCBI Taxonomy" id="587753"/>
    <lineage>
        <taxon>Bacteria</taxon>
        <taxon>Pseudomonadati</taxon>
        <taxon>Pseudomonadota</taxon>
        <taxon>Gammaproteobacteria</taxon>
        <taxon>Pseudomonadales</taxon>
        <taxon>Pseudomonadaceae</taxon>
        <taxon>Pseudomonas</taxon>
    </lineage>
</organism>
<proteinExistence type="predicted"/>
<evidence type="ECO:0000313" key="1">
    <source>
        <dbReference type="EMBL" id="QNR46942.1"/>
    </source>
</evidence>
<reference evidence="1 2" key="1">
    <citation type="submission" date="2020-09" db="EMBL/GenBank/DDBJ databases">
        <title>The Genome Sequence of Pseudomonas chlororaphis strain Qlu-1 - A phenazine-derivative-producing strain.</title>
        <authorList>
            <person name="Li L."/>
            <person name="Liu K."/>
        </authorList>
    </citation>
    <scope>NUCLEOTIDE SEQUENCE [LARGE SCALE GENOMIC DNA]</scope>
    <source>
        <strain evidence="2">qlu-1</strain>
    </source>
</reference>
<dbReference type="SUPFAM" id="SSF47413">
    <property type="entry name" value="lambda repressor-like DNA-binding domains"/>
    <property type="match status" value="1"/>
</dbReference>
<protein>
    <submittedName>
        <fullName evidence="1">Helix-turn-helix transcriptional regulator</fullName>
    </submittedName>
</protein>
<dbReference type="GO" id="GO:0003677">
    <property type="term" value="F:DNA binding"/>
    <property type="evidence" value="ECO:0007669"/>
    <property type="project" value="InterPro"/>
</dbReference>
<name>A0AAP9VT36_9PSED</name>
<evidence type="ECO:0000313" key="2">
    <source>
        <dbReference type="Proteomes" id="UP000516316"/>
    </source>
</evidence>
<dbReference type="Proteomes" id="UP000516316">
    <property type="component" value="Chromosome"/>
</dbReference>
<dbReference type="RefSeq" id="WP_157832221.1">
    <property type="nucleotide sequence ID" value="NZ_CP025309.1"/>
</dbReference>
<dbReference type="CDD" id="cd00093">
    <property type="entry name" value="HTH_XRE"/>
    <property type="match status" value="1"/>
</dbReference>
<accession>A0AAP9VT36</accession>